<dbReference type="PANTHER" id="PTHR15682">
    <property type="entry name" value="UNHEALTHY RIBOSOME BIOGENESIS PROTEIN 2 HOMOLOG"/>
    <property type="match status" value="1"/>
</dbReference>
<gene>
    <name evidence="3" type="primary">LOC115967946</name>
</gene>
<accession>A0A7N2MZ70</accession>
<dbReference type="InterPro" id="IPR052609">
    <property type="entry name" value="Ribosome_Biogenesis_Reg"/>
</dbReference>
<dbReference type="KEGG" id="qlo:115967946"/>
<organism evidence="3 4">
    <name type="scientific">Quercus lobata</name>
    <name type="common">Valley oak</name>
    <dbReference type="NCBI Taxonomy" id="97700"/>
    <lineage>
        <taxon>Eukaryota</taxon>
        <taxon>Viridiplantae</taxon>
        <taxon>Streptophyta</taxon>
        <taxon>Embryophyta</taxon>
        <taxon>Tracheophyta</taxon>
        <taxon>Spermatophyta</taxon>
        <taxon>Magnoliopsida</taxon>
        <taxon>eudicotyledons</taxon>
        <taxon>Gunneridae</taxon>
        <taxon>Pentapetalae</taxon>
        <taxon>rosids</taxon>
        <taxon>fabids</taxon>
        <taxon>Fagales</taxon>
        <taxon>Fagaceae</taxon>
        <taxon>Quercus</taxon>
    </lineage>
</organism>
<dbReference type="Proteomes" id="UP000594261">
    <property type="component" value="Chromosome 11"/>
</dbReference>
<dbReference type="RefSeq" id="XP_030942963.1">
    <property type="nucleotide sequence ID" value="XM_031087103.1"/>
</dbReference>
<dbReference type="FunCoup" id="A0A7N2MZ70">
    <property type="interactions" value="1077"/>
</dbReference>
<evidence type="ECO:0000259" key="2">
    <source>
        <dbReference type="Pfam" id="PF10441"/>
    </source>
</evidence>
<protein>
    <recommendedName>
        <fullName evidence="2">Nucleolar 27S pre-rRNA processing Urb2/Npa2 C-terminal domain-containing protein</fullName>
    </recommendedName>
</protein>
<feature type="region of interest" description="Disordered" evidence="1">
    <location>
        <begin position="1"/>
        <end position="40"/>
    </location>
</feature>
<reference evidence="3" key="2">
    <citation type="submission" date="2021-01" db="UniProtKB">
        <authorList>
            <consortium name="EnsemblPlants"/>
        </authorList>
    </citation>
    <scope>IDENTIFICATION</scope>
</reference>
<dbReference type="GeneID" id="115967946"/>
<feature type="compositionally biased region" description="Basic and acidic residues" evidence="1">
    <location>
        <begin position="30"/>
        <end position="40"/>
    </location>
</feature>
<dbReference type="GO" id="GO:0042254">
    <property type="term" value="P:ribosome biogenesis"/>
    <property type="evidence" value="ECO:0007669"/>
    <property type="project" value="TreeGrafter"/>
</dbReference>
<evidence type="ECO:0000313" key="3">
    <source>
        <dbReference type="EnsemblPlants" id="QL11p047502:mrna"/>
    </source>
</evidence>
<dbReference type="InterPro" id="IPR018849">
    <property type="entry name" value="Urb2/Npa2_C"/>
</dbReference>
<feature type="compositionally biased region" description="Basic residues" evidence="1">
    <location>
        <begin position="14"/>
        <end position="24"/>
    </location>
</feature>
<dbReference type="InParanoid" id="A0A7N2MZ70"/>
<dbReference type="OrthoDB" id="160374at2759"/>
<dbReference type="EnsemblPlants" id="QL11p047502:mrna">
    <property type="protein sequence ID" value="QL11p047502:mrna"/>
    <property type="gene ID" value="QL11p047502"/>
</dbReference>
<evidence type="ECO:0000256" key="1">
    <source>
        <dbReference type="SAM" id="MobiDB-lite"/>
    </source>
</evidence>
<dbReference type="Pfam" id="PF10441">
    <property type="entry name" value="Urb2"/>
    <property type="match status" value="1"/>
</dbReference>
<evidence type="ECO:0000313" key="4">
    <source>
        <dbReference type="Proteomes" id="UP000594261"/>
    </source>
</evidence>
<dbReference type="PANTHER" id="PTHR15682:SF2">
    <property type="entry name" value="UNHEALTHY RIBOSOME BIOGENESIS PROTEIN 2 HOMOLOG"/>
    <property type="match status" value="1"/>
</dbReference>
<dbReference type="GO" id="GO:0005730">
    <property type="term" value="C:nucleolus"/>
    <property type="evidence" value="ECO:0007669"/>
    <property type="project" value="TreeGrafter"/>
</dbReference>
<feature type="compositionally biased region" description="Basic and acidic residues" evidence="1">
    <location>
        <begin position="1"/>
        <end position="13"/>
    </location>
</feature>
<feature type="domain" description="Nucleolar 27S pre-rRNA processing Urb2/Npa2 C-terminal" evidence="2">
    <location>
        <begin position="1894"/>
        <end position="2132"/>
    </location>
</feature>
<keyword evidence="4" id="KW-1185">Reference proteome</keyword>
<name>A0A7N2MZ70_QUELO</name>
<sequence length="2133" mass="240823">MADSEAKPKETHTMNKKKKNKRKLSSLEEGAERPTKTHRVEQFDKHCEQIEVEQLAEELGQRELEEESPWRNLRLILSIQNKQLELHKKVELAFHFVKMRVTEEGNSADQDYETVKLSRLIVFLNDWVQSLLIPSEKKLKGVVQKPEGEVIETWLDSRCWEIFKFCLEESLRLQVSLNFSRNLLRSIFVIAKNAVSLVNNTLLSSQESYFIGEGFKLHSIVLDCISLVFSSHGGLSNENLDLWMSTVDAVLELVHKVYVKNLDSGNMGVFAMRFSCLVLEPFAMFLRVHPTRKTGFHDFIDKLLEPLMHLLSVLHLQSGGSNSHWTENLLKLVEEVLFNGLFHPIHIDGFLSLRGTEKYATTIDGESKNSKTVIKSYHRHLFDKLERTLTEKKVLAMGGIGELFRLLVHRVKKLKGVSVLSADTKMIGKGGASRNLEDNSLGHTSKLYSGSSNVHLDKSYSSSGFNADTRKSLFDFFVQIMEPLLLNINAYLQAKPEVRPELLEVHGTLKSINNLLASFMDEKVYLRTEDNSEGACFNFLKKVYDTVISFSTNLLWLSKYDLENQKHIGTLTLLANEVFVAVGYLLEIEYEIIGNDLVSLWLMMFSYSTIGLSLVDVLDQSSLSSKIEAFGCQLINLYSQLRQVNNTIFALCKAIRLVISHDDGGEINYTRFMAALPSEAYAKSVGNLLSSQDFKFAVCNAIKSIPEGQASGCIRQLTEDISESLEWMKVNCSVAEGNEIGNLEVSSLKCFDQQAELLGRGLSELYTLVLDSVTVTIGNSNLLGVSVKDLMTLLCPCMNSLVGVQPLTVNKFLCSVTGRNFDAGNKDDLLKFGFSSYWVFVFFFRLYMFCRSLYRQAISLMPPDLSRRMLEVMGDSSTAYSGKDWMERTDWDDGGYFSWIHQPSTSLLVVIQSVSNIYLQDSSEDCCPLIYVLNAMALQRLVDLNRQINSLEYLLQSNDNLVQKMLLDDASLSLYRKRSRKWARCISVLRQEVAGLTDYMMGHLRLVAEGQQSISSDDATCVDTSAQALLETEEWDFSICSMNKKSLPTAIWWILCQNIDIWCSHTAKKKLKLFLSLLIHTFIPSSTSSFVRIGKQHINEPSQLKKVTMHQISSELLSDSILYEQKFVRRYLASRFCRVLEKSVLPLFKDFPSGNVELKSSPHWPEVLGALEKSSVKVSGSELVTCDCFSDSKSIAHSSEKLRTEICTEQKALPFTGFNFTSCHSLLNLLCWMPKGYLNSRSFSVYATYILNLERVVVGSLLECQGTFYSHRHHDLFRLFVSCRKALKYIIMAACEKKTEASQSSFAPILLEDSFSALWLFKSVSLVGELQQAVSKDIASQVKDLIFSLMDHTSYVFLTLSKYQISHAVHFFLNAKRPCKEQPFSGNVNEQCNLIESNPCLDSSNCIEAWNDAFLVVKMLKEQAQSLVNYLKDNLCTEKEFLGVDVVNLNKFSSIVSCFSGFLWGLASAINDEDARFHDNKAKSLGWTREHVLELNLCISVFEDFINLFLRMFLIEVDQQPRSYCDALNLKKSEYGPDFLDAEERPLNGSAQAESSSGRQQQKSGAAMACSLSSVIDDNSRKASVRRFQLKDASFAASIMTKVDSFDLQVINKPLLRCLLKGDYPEVAFSLRQLLIASSAILRIKLQINKISSLSSLVPCLAGISQVLLLELVGMVDIPNTFSFVWLDGVLKYLEELGNHFPSDNPTLYGNVYARMIELHLRAMGKCITLQGKRATLASHETESSTKTLHGHIGFSEASHLGPHCLDEFKARLRISFKMFIKKPSRLHLLTVIQTIEKALVGVREGCMSIYDITTGNVAGGKISSIVAAGIDCFDLVIEFVSGRKHLDVVKEHIQSILAGLFNIILHLQNPLIFQRFMHDKGNTNPDSGSVILMCIEVLIRIFGKHALFQMKAWHVAQSLRIPAALFQDFHQIKLSEASISSHSSLILDNEISDRLASKDLSVVDRHFSIDLFAACCRLLYTVLKHHKSECERCISLLEASVSVLLHCLETVDTDSIVRKGYFSWELEEGVKCGCFLRRIYEELRQQKESVGRHCSQFLANYIYVYSGYGPLKTGIKREIDEALRPGIYALIDACSADDLQYLHTVFGEGPCRNTLATLRHDYKLNFQYEGKV</sequence>
<dbReference type="OMA" id="CLDYRCW"/>
<dbReference type="Gramene" id="QL11p047502:mrna">
    <property type="protein sequence ID" value="QL11p047502:mrna"/>
    <property type="gene ID" value="QL11p047502"/>
</dbReference>
<dbReference type="EMBL" id="LRBV02000011">
    <property type="status" value="NOT_ANNOTATED_CDS"/>
    <property type="molecule type" value="Genomic_DNA"/>
</dbReference>
<proteinExistence type="predicted"/>
<reference evidence="3 4" key="1">
    <citation type="journal article" date="2016" name="G3 (Bethesda)">
        <title>First Draft Assembly and Annotation of the Genome of a California Endemic Oak Quercus lobata Nee (Fagaceae).</title>
        <authorList>
            <person name="Sork V.L."/>
            <person name="Fitz-Gibbon S.T."/>
            <person name="Puiu D."/>
            <person name="Crepeau M."/>
            <person name="Gugger P.F."/>
            <person name="Sherman R."/>
            <person name="Stevens K."/>
            <person name="Langley C.H."/>
            <person name="Pellegrini M."/>
            <person name="Salzberg S.L."/>
        </authorList>
    </citation>
    <scope>NUCLEOTIDE SEQUENCE [LARGE SCALE GENOMIC DNA]</scope>
    <source>
        <strain evidence="3 4">cv. SW786</strain>
    </source>
</reference>